<dbReference type="EMBL" id="PP931175">
    <property type="protein sequence ID" value="XCH45287.1"/>
    <property type="molecule type" value="Genomic_DNA"/>
</dbReference>
<name>A0AAU8GVZ4_9VIRU</name>
<reference evidence="1" key="1">
    <citation type="submission" date="2024-06" db="EMBL/GenBank/DDBJ databases">
        <authorList>
            <person name="Yerushalmy O."/>
            <person name="Alkalay-Oren S."/>
            <person name="Coppenhagn-Glazer S."/>
            <person name="Hazan R."/>
        </authorList>
    </citation>
    <scope>NUCLEOTIDE SEQUENCE</scope>
</reference>
<evidence type="ECO:0000313" key="1">
    <source>
        <dbReference type="EMBL" id="XCH45287.1"/>
    </source>
</evidence>
<sequence length="34" mass="3821">MGVNPPRTFEEVIIPYLQHARQHSATATKRPCTA</sequence>
<organism evidence="1">
    <name type="scientific">Pseudomonas phage PACT201</name>
    <dbReference type="NCBI Taxonomy" id="3230130"/>
    <lineage>
        <taxon>Viruses</taxon>
    </lineage>
</organism>
<protein>
    <submittedName>
        <fullName evidence="1">Uncharacterized protein</fullName>
    </submittedName>
</protein>
<proteinExistence type="predicted"/>
<accession>A0AAU8GVZ4</accession>